<dbReference type="GO" id="GO:0046872">
    <property type="term" value="F:metal ion binding"/>
    <property type="evidence" value="ECO:0007669"/>
    <property type="project" value="UniProtKB-KW"/>
</dbReference>
<dbReference type="PANTHER" id="PTHR10371:SF3">
    <property type="entry name" value="NADH DEHYDROGENASE [UBIQUINONE] FLAVOPROTEIN 2, MITOCHONDRIAL"/>
    <property type="match status" value="1"/>
</dbReference>
<comment type="similarity">
    <text evidence="1">Belongs to the complex I 24 kDa subunit family.</text>
</comment>
<feature type="domain" description="Glycosyl transferase family 1" evidence="13">
    <location>
        <begin position="603"/>
        <end position="725"/>
    </location>
</feature>
<organism evidence="15 16">
    <name type="scientific">Mortierella alpina</name>
    <name type="common">Oleaginous fungus</name>
    <name type="synonym">Mortierella renispora</name>
    <dbReference type="NCBI Taxonomy" id="64518"/>
    <lineage>
        <taxon>Eukaryota</taxon>
        <taxon>Fungi</taxon>
        <taxon>Fungi incertae sedis</taxon>
        <taxon>Mucoromycota</taxon>
        <taxon>Mortierellomycotina</taxon>
        <taxon>Mortierellomycetes</taxon>
        <taxon>Mortierellales</taxon>
        <taxon>Mortierellaceae</taxon>
        <taxon>Mortierella</taxon>
    </lineage>
</organism>
<evidence type="ECO:0000259" key="14">
    <source>
        <dbReference type="Pfam" id="PF08323"/>
    </source>
</evidence>
<reference evidence="15" key="1">
    <citation type="submission" date="2021-07" db="EMBL/GenBank/DDBJ databases">
        <title>Draft genome of Mortierella alpina, strain LL118, isolated from an aspen leaf litter sample.</title>
        <authorList>
            <person name="Yang S."/>
            <person name="Vinatzer B.A."/>
        </authorList>
    </citation>
    <scope>NUCLEOTIDE SEQUENCE</scope>
    <source>
        <strain evidence="15">LL118</strain>
    </source>
</reference>
<keyword evidence="12" id="KW-1133">Transmembrane helix</keyword>
<dbReference type="Gene3D" id="3.40.30.10">
    <property type="entry name" value="Glutaredoxin"/>
    <property type="match status" value="1"/>
</dbReference>
<dbReference type="GO" id="GO:0005743">
    <property type="term" value="C:mitochondrial inner membrane"/>
    <property type="evidence" value="ECO:0007669"/>
    <property type="project" value="UniProtKB-ARBA"/>
</dbReference>
<dbReference type="Pfam" id="PF08323">
    <property type="entry name" value="Glyco_transf_5"/>
    <property type="match status" value="1"/>
</dbReference>
<name>A0A9P8A0I7_MORAP</name>
<evidence type="ECO:0000313" key="15">
    <source>
        <dbReference type="EMBL" id="KAG9321709.1"/>
    </source>
</evidence>
<evidence type="ECO:0000313" key="16">
    <source>
        <dbReference type="Proteomes" id="UP000717515"/>
    </source>
</evidence>
<keyword evidence="4" id="KW-0001">2Fe-2S</keyword>
<dbReference type="GO" id="GO:0006120">
    <property type="term" value="P:mitochondrial electron transport, NADH to ubiquinone"/>
    <property type="evidence" value="ECO:0007669"/>
    <property type="project" value="UniProtKB-ARBA"/>
</dbReference>
<protein>
    <submittedName>
        <fullName evidence="15">Uncharacterized protein</fullName>
    </submittedName>
</protein>
<dbReference type="GO" id="GO:1902494">
    <property type="term" value="C:catalytic complex"/>
    <property type="evidence" value="ECO:0007669"/>
    <property type="project" value="UniProtKB-ARBA"/>
</dbReference>
<evidence type="ECO:0000256" key="5">
    <source>
        <dbReference type="ARBA" id="ARBA00022723"/>
    </source>
</evidence>
<dbReference type="Pfam" id="PF01257">
    <property type="entry name" value="2Fe-2S_thioredx"/>
    <property type="match status" value="1"/>
</dbReference>
<dbReference type="AlphaFoldDB" id="A0A9P8A0I7"/>
<keyword evidence="6" id="KW-1278">Translocase</keyword>
<dbReference type="Gene3D" id="3.40.50.2000">
    <property type="entry name" value="Glycogen Phosphorylase B"/>
    <property type="match status" value="2"/>
</dbReference>
<dbReference type="PANTHER" id="PTHR10371">
    <property type="entry name" value="NADH DEHYDROGENASE UBIQUINONE FLAVOPROTEIN 2, MITOCHONDRIAL"/>
    <property type="match status" value="1"/>
</dbReference>
<dbReference type="FunFam" id="1.10.10.1590:FF:000001">
    <property type="entry name" value="NADH-quinone oxidoreductase subunit E"/>
    <property type="match status" value="1"/>
</dbReference>
<dbReference type="InterPro" id="IPR013534">
    <property type="entry name" value="Starch_synth_cat_dom"/>
</dbReference>
<keyword evidence="3" id="KW-0808">Transferase</keyword>
<dbReference type="InterPro" id="IPR042128">
    <property type="entry name" value="NuoE_dom"/>
</dbReference>
<keyword evidence="8" id="KW-0411">Iron-sulfur</keyword>
<dbReference type="GO" id="GO:0051537">
    <property type="term" value="F:2 iron, 2 sulfur cluster binding"/>
    <property type="evidence" value="ECO:0007669"/>
    <property type="project" value="UniProtKB-KW"/>
</dbReference>
<feature type="domain" description="Starch synthase catalytic" evidence="14">
    <location>
        <begin position="214"/>
        <end position="497"/>
    </location>
</feature>
<evidence type="ECO:0000256" key="7">
    <source>
        <dbReference type="ARBA" id="ARBA00023004"/>
    </source>
</evidence>
<dbReference type="Pfam" id="PF00534">
    <property type="entry name" value="Glycos_transf_1"/>
    <property type="match status" value="1"/>
</dbReference>
<dbReference type="SUPFAM" id="SSF53756">
    <property type="entry name" value="UDP-Glycosyltransferase/glycogen phosphorylase"/>
    <property type="match status" value="1"/>
</dbReference>
<evidence type="ECO:0000256" key="3">
    <source>
        <dbReference type="ARBA" id="ARBA00022679"/>
    </source>
</evidence>
<accession>A0A9P8A0I7</accession>
<keyword evidence="2" id="KW-0328">Glycosyltransferase</keyword>
<keyword evidence="7" id="KW-0408">Iron</keyword>
<evidence type="ECO:0000256" key="4">
    <source>
        <dbReference type="ARBA" id="ARBA00022714"/>
    </source>
</evidence>
<dbReference type="EMBL" id="JAIFTL010000188">
    <property type="protein sequence ID" value="KAG9321709.1"/>
    <property type="molecule type" value="Genomic_DNA"/>
</dbReference>
<evidence type="ECO:0000259" key="13">
    <source>
        <dbReference type="Pfam" id="PF00534"/>
    </source>
</evidence>
<keyword evidence="5" id="KW-0479">Metal-binding</keyword>
<dbReference type="InterPro" id="IPR036249">
    <property type="entry name" value="Thioredoxin-like_sf"/>
</dbReference>
<dbReference type="GO" id="GO:0008137">
    <property type="term" value="F:NADH dehydrogenase (ubiquinone) activity"/>
    <property type="evidence" value="ECO:0007669"/>
    <property type="project" value="UniProtKB-ARBA"/>
</dbReference>
<evidence type="ECO:0000256" key="12">
    <source>
        <dbReference type="SAM" id="Phobius"/>
    </source>
</evidence>
<dbReference type="GO" id="GO:0016491">
    <property type="term" value="F:oxidoreductase activity"/>
    <property type="evidence" value="ECO:0007669"/>
    <property type="project" value="InterPro"/>
</dbReference>
<evidence type="ECO:0000256" key="8">
    <source>
        <dbReference type="ARBA" id="ARBA00023014"/>
    </source>
</evidence>
<feature type="compositionally biased region" description="Polar residues" evidence="11">
    <location>
        <begin position="1"/>
        <end position="16"/>
    </location>
</feature>
<dbReference type="GO" id="GO:0098796">
    <property type="term" value="C:membrane protein complex"/>
    <property type="evidence" value="ECO:0007669"/>
    <property type="project" value="UniProtKB-ARBA"/>
</dbReference>
<keyword evidence="9" id="KW-0520">NAD</keyword>
<feature type="region of interest" description="Disordered" evidence="11">
    <location>
        <begin position="1"/>
        <end position="77"/>
    </location>
</feature>
<dbReference type="GO" id="GO:0016757">
    <property type="term" value="F:glycosyltransferase activity"/>
    <property type="evidence" value="ECO:0007669"/>
    <property type="project" value="UniProtKB-KW"/>
</dbReference>
<dbReference type="SUPFAM" id="SSF52833">
    <property type="entry name" value="Thioredoxin-like"/>
    <property type="match status" value="1"/>
</dbReference>
<feature type="compositionally biased region" description="Low complexity" evidence="11">
    <location>
        <begin position="62"/>
        <end position="77"/>
    </location>
</feature>
<gene>
    <name evidence="15" type="ORF">KVV02_005240</name>
</gene>
<evidence type="ECO:0000256" key="6">
    <source>
        <dbReference type="ARBA" id="ARBA00022967"/>
    </source>
</evidence>
<dbReference type="InterPro" id="IPR041921">
    <property type="entry name" value="NuoE_N"/>
</dbReference>
<comment type="caution">
    <text evidence="15">The sequence shown here is derived from an EMBL/GenBank/DDBJ whole genome shotgun (WGS) entry which is preliminary data.</text>
</comment>
<dbReference type="CDD" id="cd03064">
    <property type="entry name" value="TRX_Fd_NuoE"/>
    <property type="match status" value="1"/>
</dbReference>
<keyword evidence="12" id="KW-0472">Membrane</keyword>
<feature type="transmembrane region" description="Helical" evidence="12">
    <location>
        <begin position="152"/>
        <end position="179"/>
    </location>
</feature>
<comment type="cofactor">
    <cofactor evidence="10">
        <name>[2Fe-2S] cluster</name>
        <dbReference type="ChEBI" id="CHEBI:190135"/>
    </cofactor>
</comment>
<keyword evidence="12" id="KW-0812">Transmembrane</keyword>
<dbReference type="FunFam" id="3.40.30.10:FF:000022">
    <property type="entry name" value="NADH dehydrogenase flavoprotein 2, mitochondrial"/>
    <property type="match status" value="1"/>
</dbReference>
<evidence type="ECO:0000256" key="10">
    <source>
        <dbReference type="ARBA" id="ARBA00034078"/>
    </source>
</evidence>
<evidence type="ECO:0000256" key="2">
    <source>
        <dbReference type="ARBA" id="ARBA00022676"/>
    </source>
</evidence>
<sequence>MAQRTFALSNGNGTPMSESGSHHHGLHHSPSSSLLNRSNTASRPGSPSTTAGGQNHHQHTVSSTSVQSNLSSSGSSSNLLSNGGYDHNVGGAGVGLGASTISTSSKADSYFPPLSSSTFQDHSLSVGNSGYSKRSRFGAGLYPPSSARRWKWWNYTAAILLVFALIEALVLLLGSNLLYSMPDQIQIDSRDFRKVSYQGLALDPTATYKKQIQVYHVTKEFGAASMGGLGMVVTALATAQQKARSQKVNVVLPYYSMLNKVPGIDIKFVISLPLEVKDKRQQPQQLVFNVYKFKYDVATKPSDNETDKRRITPVTVWLIGPADTYPFDRAFQSKNVQEIYYSPKGLPSEWKDLYFSKAVATFIQYQNKNNDVSLFASAATRVIDVVHVHGATNALVLHYLQQSIDRGVMGEEPPAMVYTLHDYLDELQYSNEVVNIQKFMDRRVHSDDDEEDLFLQMDGISPYCHGHRMFTSAMGIDLADAVTFVSKTLAKDIVEGRLDFYLKELVLGSVLNQAEKNLFIGITNGVDFGKLNPWTMPELRKHELAFPSDETIGEETEAATSVNGEEDVIRAPVGMGSPNPTIRAAKEAAKHFLYKNGLLSEQDLNRPLVLFIGRFQFNKGLEFFNTASTEIKERGGKFVIMGQPNNYPVKKMLYLERLFKGTVKVISDQKTQDDWGVYWRTAADFLLVPSLTESFGLVAAEGLLFGSTIVSSGVGGLSEFLVDRPNANDKKQQQELKEAQLGRQFVPVDQQQLEAPREERFNSYLFDPFATDAHTQLAMAIRDGITEWRRLQRNPEEHEEFLTRLVASARSMGWDRPGGPADQYRALYEIALNAIDFSGHRALLKQAAAPAIRSSVACRTISSTRFALSDKLFVHRDTSDNNANVKFEFSPENMERAKEIMAKYPPQYKKGAIMPLLDLGQRQLGWTSLPVMNTVAKMVEVPPMRVYEVATFYTMYNREPVGKYFLQLCTTTPCQLCGSTEILKTIEKNLGIKVGETTKDGKFTLVEVECAGACVNAPVLAVNDDYYEDLTSETTVKVLESLKGGKPLKAGPQSGRHTCEPKGGLTSLTSEPTGPGFMIRADL</sequence>
<dbReference type="InterPro" id="IPR001296">
    <property type="entry name" value="Glyco_trans_1"/>
</dbReference>
<evidence type="ECO:0000256" key="11">
    <source>
        <dbReference type="SAM" id="MobiDB-lite"/>
    </source>
</evidence>
<evidence type="ECO:0000256" key="9">
    <source>
        <dbReference type="ARBA" id="ARBA00023027"/>
    </source>
</evidence>
<evidence type="ECO:0000256" key="1">
    <source>
        <dbReference type="ARBA" id="ARBA00010643"/>
    </source>
</evidence>
<dbReference type="NCBIfam" id="TIGR01958">
    <property type="entry name" value="nuoE_fam"/>
    <property type="match status" value="1"/>
</dbReference>
<dbReference type="Proteomes" id="UP000717515">
    <property type="component" value="Unassembled WGS sequence"/>
</dbReference>
<proteinExistence type="inferred from homology"/>
<dbReference type="Gene3D" id="1.10.10.1590">
    <property type="entry name" value="NADH-quinone oxidoreductase subunit E"/>
    <property type="match status" value="1"/>
</dbReference>
<feature type="compositionally biased region" description="Polar residues" evidence="11">
    <location>
        <begin position="36"/>
        <end position="55"/>
    </location>
</feature>
<feature type="region of interest" description="Disordered" evidence="11">
    <location>
        <begin position="1047"/>
        <end position="1075"/>
    </location>
</feature>
<dbReference type="InterPro" id="IPR002023">
    <property type="entry name" value="NuoE-like"/>
</dbReference>